<gene>
    <name evidence="7" type="ORF">KQI42_03775</name>
</gene>
<evidence type="ECO:0000256" key="3">
    <source>
        <dbReference type="ARBA" id="ARBA00022676"/>
    </source>
</evidence>
<keyword evidence="8" id="KW-1185">Reference proteome</keyword>
<dbReference type="PANTHER" id="PTHR43025">
    <property type="entry name" value="MONOGALACTOSYLDIACYLGLYCEROL SYNTHASE"/>
    <property type="match status" value="1"/>
</dbReference>
<dbReference type="RefSeq" id="WP_216516879.1">
    <property type="nucleotide sequence ID" value="NZ_JAHLPM010000002.1"/>
</dbReference>
<evidence type="ECO:0000256" key="1">
    <source>
        <dbReference type="ARBA" id="ARBA00004370"/>
    </source>
</evidence>
<comment type="caution">
    <text evidence="7">The sequence shown here is derived from an EMBL/GenBank/DDBJ whole genome shotgun (WGS) entry which is preliminary data.</text>
</comment>
<dbReference type="EMBL" id="JAHLPM010000002">
    <property type="protein sequence ID" value="MBU5437114.1"/>
    <property type="molecule type" value="Genomic_DNA"/>
</dbReference>
<proteinExistence type="inferred from homology"/>
<feature type="domain" description="Glycosyl transferase family 28 C-terminal" evidence="5">
    <location>
        <begin position="233"/>
        <end position="339"/>
    </location>
</feature>
<dbReference type="Pfam" id="PF04101">
    <property type="entry name" value="Glyco_tran_28_C"/>
    <property type="match status" value="1"/>
</dbReference>
<name>A0ABS6E2J2_9FIRM</name>
<dbReference type="Proteomes" id="UP000749471">
    <property type="component" value="Unassembled WGS sequence"/>
</dbReference>
<comment type="similarity">
    <text evidence="2">Belongs to the glycosyltransferase 28 family.</text>
</comment>
<evidence type="ECO:0000256" key="2">
    <source>
        <dbReference type="ARBA" id="ARBA00006962"/>
    </source>
</evidence>
<evidence type="ECO:0000256" key="4">
    <source>
        <dbReference type="ARBA" id="ARBA00022679"/>
    </source>
</evidence>
<dbReference type="Pfam" id="PF06925">
    <property type="entry name" value="MGDG_synth"/>
    <property type="match status" value="1"/>
</dbReference>
<keyword evidence="3" id="KW-0328">Glycosyltransferase</keyword>
<dbReference type="InterPro" id="IPR050519">
    <property type="entry name" value="Glycosyltransf_28_UgtP"/>
</dbReference>
<protein>
    <submittedName>
        <fullName evidence="7">Uncharacterized protein</fullName>
    </submittedName>
</protein>
<evidence type="ECO:0000313" key="7">
    <source>
        <dbReference type="EMBL" id="MBU5437114.1"/>
    </source>
</evidence>
<keyword evidence="4" id="KW-0808">Transferase</keyword>
<accession>A0ABS6E2J2</accession>
<reference evidence="7 8" key="1">
    <citation type="submission" date="2021-06" db="EMBL/GenBank/DDBJ databases">
        <authorList>
            <person name="Sun Q."/>
            <person name="Li D."/>
        </authorList>
    </citation>
    <scope>NUCLEOTIDE SEQUENCE [LARGE SCALE GENOMIC DNA]</scope>
    <source>
        <strain evidence="7 8">MSJ-40</strain>
    </source>
</reference>
<organism evidence="7 8">
    <name type="scientific">Tissierella simiarum</name>
    <dbReference type="NCBI Taxonomy" id="2841534"/>
    <lineage>
        <taxon>Bacteria</taxon>
        <taxon>Bacillati</taxon>
        <taxon>Bacillota</taxon>
        <taxon>Tissierellia</taxon>
        <taxon>Tissierellales</taxon>
        <taxon>Tissierellaceae</taxon>
        <taxon>Tissierella</taxon>
    </lineage>
</organism>
<evidence type="ECO:0000313" key="8">
    <source>
        <dbReference type="Proteomes" id="UP000749471"/>
    </source>
</evidence>
<dbReference type="InterPro" id="IPR009695">
    <property type="entry name" value="Diacylglyc_glucosyltr_N"/>
</dbReference>
<dbReference type="InterPro" id="IPR007235">
    <property type="entry name" value="Glyco_trans_28_C"/>
</dbReference>
<feature type="domain" description="Diacylglycerol glucosyltransferase N-terminal" evidence="6">
    <location>
        <begin position="18"/>
        <end position="181"/>
    </location>
</feature>
<dbReference type="PANTHER" id="PTHR43025:SF3">
    <property type="entry name" value="MONOGALACTOSYLDIACYLGLYCEROL SYNTHASE 1, CHLOROPLASTIC"/>
    <property type="match status" value="1"/>
</dbReference>
<evidence type="ECO:0000259" key="5">
    <source>
        <dbReference type="Pfam" id="PF04101"/>
    </source>
</evidence>
<evidence type="ECO:0000259" key="6">
    <source>
        <dbReference type="Pfam" id="PF06925"/>
    </source>
</evidence>
<sequence>MKDRIDILILTANFGQGHISVSKGIKENILKIDPSINIEIADLFQIFMPKLSKNMYKGYGVLVKSSPEIYNHFYYKKNKESSIGKDQFSYKYNLNKLQNYLIKLQPKMIISTFPGATYYISKLKEHPFFSFPLITCITDVVSSWEWIVPNCDKYFVATEEIKERMIEKGVQSEKIVTTGIPLRREFIEENKPVPNITLPKDGLVMMIMGGGMGLLPKNKNFYNWLNNLEGVTTLVLTGKNEELLEKLIETDMDRVIPVGYIEEVAYLMDKCDLLITKAGGVTVFEAIASNLPLIVYKPKLGQEIENTNFIEEESIGRIAFSMKDLQWIVEDLINNREKIKNYKRNIDALKKYINMNRLAEESIKLLYS</sequence>
<comment type="subcellular location">
    <subcellularLocation>
        <location evidence="1">Membrane</location>
    </subcellularLocation>
</comment>